<organism evidence="1 2">
    <name type="scientific">Cochliobolus carbonum (strain 26-R-13)</name>
    <name type="common">Maize leaf spot fungus</name>
    <name type="synonym">Bipolaris zeicola</name>
    <dbReference type="NCBI Taxonomy" id="930089"/>
    <lineage>
        <taxon>Eukaryota</taxon>
        <taxon>Fungi</taxon>
        <taxon>Dikarya</taxon>
        <taxon>Ascomycota</taxon>
        <taxon>Pezizomycotina</taxon>
        <taxon>Dothideomycetes</taxon>
        <taxon>Pleosporomycetidae</taxon>
        <taxon>Pleosporales</taxon>
        <taxon>Pleosporineae</taxon>
        <taxon>Pleosporaceae</taxon>
        <taxon>Bipolaris</taxon>
    </lineage>
</organism>
<proteinExistence type="predicted"/>
<dbReference type="RefSeq" id="XP_007708798.1">
    <property type="nucleotide sequence ID" value="XM_007710608.1"/>
</dbReference>
<protein>
    <submittedName>
        <fullName evidence="1">Uncharacterized protein</fullName>
    </submittedName>
</protein>
<dbReference type="AlphaFoldDB" id="W6YGZ1"/>
<dbReference type="HOGENOM" id="CLU_2922294_0_0_1"/>
<sequence>LPTSSMSTSVGCFAIASRDLVGVTGLLVRAQADPPDLVGSCTGEDMVRKSSFETDFNAPCR</sequence>
<keyword evidence="2" id="KW-1185">Reference proteome</keyword>
<gene>
    <name evidence="1" type="ORF">COCCADRAFT_86952</name>
</gene>
<accession>W6YGZ1</accession>
<dbReference type="KEGG" id="bze:COCCADRAFT_86952"/>
<dbReference type="GeneID" id="19152264"/>
<evidence type="ECO:0000313" key="2">
    <source>
        <dbReference type="Proteomes" id="UP000053841"/>
    </source>
</evidence>
<feature type="non-terminal residue" evidence="1">
    <location>
        <position position="1"/>
    </location>
</feature>
<name>W6YGZ1_COCC2</name>
<evidence type="ECO:0000313" key="1">
    <source>
        <dbReference type="EMBL" id="EUC36973.1"/>
    </source>
</evidence>
<reference evidence="1 2" key="1">
    <citation type="journal article" date="2013" name="PLoS Genet.">
        <title>Comparative genome structure, secondary metabolite, and effector coding capacity across Cochliobolus pathogens.</title>
        <authorList>
            <person name="Condon B.J."/>
            <person name="Leng Y."/>
            <person name="Wu D."/>
            <person name="Bushley K.E."/>
            <person name="Ohm R.A."/>
            <person name="Otillar R."/>
            <person name="Martin J."/>
            <person name="Schackwitz W."/>
            <person name="Grimwood J."/>
            <person name="MohdZainudin N."/>
            <person name="Xue C."/>
            <person name="Wang R."/>
            <person name="Manning V.A."/>
            <person name="Dhillon B."/>
            <person name="Tu Z.J."/>
            <person name="Steffenson B.J."/>
            <person name="Salamov A."/>
            <person name="Sun H."/>
            <person name="Lowry S."/>
            <person name="LaButti K."/>
            <person name="Han J."/>
            <person name="Copeland A."/>
            <person name="Lindquist E."/>
            <person name="Barry K."/>
            <person name="Schmutz J."/>
            <person name="Baker S.E."/>
            <person name="Ciuffetti L.M."/>
            <person name="Grigoriev I.V."/>
            <person name="Zhong S."/>
            <person name="Turgeon B.G."/>
        </authorList>
    </citation>
    <scope>NUCLEOTIDE SEQUENCE [LARGE SCALE GENOMIC DNA]</scope>
    <source>
        <strain evidence="1 2">26-R-13</strain>
    </source>
</reference>
<dbReference type="Proteomes" id="UP000053841">
    <property type="component" value="Unassembled WGS sequence"/>
</dbReference>
<dbReference type="EMBL" id="KI964556">
    <property type="protein sequence ID" value="EUC36973.1"/>
    <property type="molecule type" value="Genomic_DNA"/>
</dbReference>